<reference evidence="1" key="1">
    <citation type="submission" date="2021-06" db="EMBL/GenBank/DDBJ databases">
        <authorList>
            <person name="Kallberg Y."/>
            <person name="Tangrot J."/>
            <person name="Rosling A."/>
        </authorList>
    </citation>
    <scope>NUCLEOTIDE SEQUENCE</scope>
    <source>
        <strain evidence="1">MA461A</strain>
    </source>
</reference>
<dbReference type="EMBL" id="CAJVQC010079712">
    <property type="protein sequence ID" value="CAG8817347.1"/>
    <property type="molecule type" value="Genomic_DNA"/>
</dbReference>
<comment type="caution">
    <text evidence="1">The sequence shown here is derived from an EMBL/GenBank/DDBJ whole genome shotgun (WGS) entry which is preliminary data.</text>
</comment>
<keyword evidence="2" id="KW-1185">Reference proteome</keyword>
<feature type="non-terminal residue" evidence="1">
    <location>
        <position position="44"/>
    </location>
</feature>
<accession>A0ACA9RY44</accession>
<dbReference type="Proteomes" id="UP000789920">
    <property type="component" value="Unassembled WGS sequence"/>
</dbReference>
<sequence>MPFMASANGNYRDCSALSIDKPILNVNWSPDPVGPDGTIMAFDV</sequence>
<name>A0ACA9RY44_9GLOM</name>
<organism evidence="1 2">
    <name type="scientific">Racocetra persica</name>
    <dbReference type="NCBI Taxonomy" id="160502"/>
    <lineage>
        <taxon>Eukaryota</taxon>
        <taxon>Fungi</taxon>
        <taxon>Fungi incertae sedis</taxon>
        <taxon>Mucoromycota</taxon>
        <taxon>Glomeromycotina</taxon>
        <taxon>Glomeromycetes</taxon>
        <taxon>Diversisporales</taxon>
        <taxon>Gigasporaceae</taxon>
        <taxon>Racocetra</taxon>
    </lineage>
</organism>
<evidence type="ECO:0000313" key="2">
    <source>
        <dbReference type="Proteomes" id="UP000789920"/>
    </source>
</evidence>
<protein>
    <submittedName>
        <fullName evidence="1">22141_t:CDS:1</fullName>
    </submittedName>
</protein>
<proteinExistence type="predicted"/>
<gene>
    <name evidence="1" type="ORF">RPERSI_LOCUS24660</name>
</gene>
<evidence type="ECO:0000313" key="1">
    <source>
        <dbReference type="EMBL" id="CAG8817347.1"/>
    </source>
</evidence>